<feature type="domain" description="Zinc finger CGNR" evidence="1">
    <location>
        <begin position="4"/>
        <end position="19"/>
    </location>
</feature>
<dbReference type="Pfam" id="PF11706">
    <property type="entry name" value="zf-CGNR"/>
    <property type="match status" value="1"/>
</dbReference>
<sequence>MWPTSRSRKRRWCSMRCAAPTMR</sequence>
<dbReference type="SUPFAM" id="SSF160904">
    <property type="entry name" value="Jann2411-like"/>
    <property type="match status" value="1"/>
</dbReference>
<proteinExistence type="predicted"/>
<name>A0A9X9YC32_9BRAD</name>
<accession>A0A9X9YC32</accession>
<dbReference type="InterPro" id="IPR021005">
    <property type="entry name" value="Znf_CGNR"/>
</dbReference>
<protein>
    <submittedName>
        <fullName evidence="2">CGNR zinc finger domain-containing protein</fullName>
    </submittedName>
</protein>
<evidence type="ECO:0000259" key="1">
    <source>
        <dbReference type="Pfam" id="PF11706"/>
    </source>
</evidence>
<dbReference type="InterPro" id="IPR023286">
    <property type="entry name" value="ABATE_dom_sf"/>
</dbReference>
<dbReference type="AlphaFoldDB" id="A0A9X9YC32"/>
<evidence type="ECO:0000313" key="2">
    <source>
        <dbReference type="EMBL" id="UEM17476.1"/>
    </source>
</evidence>
<dbReference type="EMBL" id="CP086136">
    <property type="protein sequence ID" value="UEM17476.1"/>
    <property type="molecule type" value="Genomic_DNA"/>
</dbReference>
<organism evidence="2 3">
    <name type="scientific">Bradyrhizobium barranii subsp. barranii</name>
    <dbReference type="NCBI Taxonomy" id="2823807"/>
    <lineage>
        <taxon>Bacteria</taxon>
        <taxon>Pseudomonadati</taxon>
        <taxon>Pseudomonadota</taxon>
        <taxon>Alphaproteobacteria</taxon>
        <taxon>Hyphomicrobiales</taxon>
        <taxon>Nitrobacteraceae</taxon>
        <taxon>Bradyrhizobium</taxon>
        <taxon>Bradyrhizobium barranii</taxon>
    </lineage>
</organism>
<dbReference type="Proteomes" id="UP000664702">
    <property type="component" value="Chromosome"/>
</dbReference>
<dbReference type="KEGG" id="bban:J4G43_016565"/>
<dbReference type="RefSeq" id="WP_225005717.1">
    <property type="nucleotide sequence ID" value="NZ_CP086136.1"/>
</dbReference>
<gene>
    <name evidence="2" type="ORF">J4G43_016565</name>
</gene>
<reference evidence="2 3" key="1">
    <citation type="journal article" date="2022" name="Int. J. Syst. Evol. Microbiol.">
        <title>Strains of Bradyrhizobium barranii sp. nov. associated with legumes native to Canada are symbionts of soybeans and belong to different subspecies (subsp. barranii subsp. nov. and subsp. apii subsp. nov.) and symbiovars (sv. glycinearum and sv. septentrionale).</title>
        <authorList>
            <person name="Bromfield E.S.P."/>
            <person name="Cloutier S."/>
            <person name="Wasai-Hara S."/>
            <person name="Minamisawa K."/>
        </authorList>
    </citation>
    <scope>NUCLEOTIDE SEQUENCE [LARGE SCALE GENOMIC DNA]</scope>
    <source>
        <strain evidence="2 3">144S4</strain>
    </source>
</reference>
<evidence type="ECO:0000313" key="3">
    <source>
        <dbReference type="Proteomes" id="UP000664702"/>
    </source>
</evidence>